<dbReference type="RefSeq" id="WP_376920286.1">
    <property type="nucleotide sequence ID" value="NZ_JBHRSW010000017.1"/>
</dbReference>
<dbReference type="Proteomes" id="UP001595478">
    <property type="component" value="Unassembled WGS sequence"/>
</dbReference>
<evidence type="ECO:0000259" key="1">
    <source>
        <dbReference type="Pfam" id="PF14238"/>
    </source>
</evidence>
<accession>A0ABV7FTH8</accession>
<comment type="caution">
    <text evidence="2">The sequence shown here is derived from an EMBL/GenBank/DDBJ whole genome shotgun (WGS) entry which is preliminary data.</text>
</comment>
<gene>
    <name evidence="2" type="ORF">ACFOHL_11025</name>
</gene>
<keyword evidence="3" id="KW-1185">Reference proteome</keyword>
<dbReference type="EMBL" id="JBHRSW010000017">
    <property type="protein sequence ID" value="MFC3122152.1"/>
    <property type="molecule type" value="Genomic_DNA"/>
</dbReference>
<name>A0ABV7FTH8_9ALTE</name>
<protein>
    <submittedName>
        <fullName evidence="2">DUF4340 domain-containing protein</fullName>
    </submittedName>
</protein>
<sequence>MQKQLIGILLVLFVLILGAYIVIYDGNTKNSTSATSANLVISEALRNSEVMSIEIRSANQTLLKASKLSNENKWMASQLSADSAYPLDKTHLAGFVQSLADAKLIEAKSKKPENHHRLGLSSVDDEGSSAHLVVVEFESGDVRMLIGNEATNQAGQYIRYADDDQMWLMDKRLSLPEEKYSWLDQSLLGFTAKELISLARTDEGKQWSLQRENLDGEALPTFRLSDFDAEEDELRFETILEDVVNNMLSLEYTAVFLLNSFEQSSLSPVAEFELVDTNQQTHNVKLFENEGNLMALFNTVGEQSYINNWIYELRDYQARELVKEYEDFLLVEPDDNEVKEQE</sequence>
<dbReference type="Pfam" id="PF14238">
    <property type="entry name" value="DUF4340"/>
    <property type="match status" value="1"/>
</dbReference>
<reference evidence="3" key="1">
    <citation type="journal article" date="2019" name="Int. J. Syst. Evol. Microbiol.">
        <title>The Global Catalogue of Microorganisms (GCM) 10K type strain sequencing project: providing services to taxonomists for standard genome sequencing and annotation.</title>
        <authorList>
            <consortium name="The Broad Institute Genomics Platform"/>
            <consortium name="The Broad Institute Genome Sequencing Center for Infectious Disease"/>
            <person name="Wu L."/>
            <person name="Ma J."/>
        </authorList>
    </citation>
    <scope>NUCLEOTIDE SEQUENCE [LARGE SCALE GENOMIC DNA]</scope>
    <source>
        <strain evidence="3">KCTC 52473</strain>
    </source>
</reference>
<proteinExistence type="predicted"/>
<evidence type="ECO:0000313" key="3">
    <source>
        <dbReference type="Proteomes" id="UP001595478"/>
    </source>
</evidence>
<evidence type="ECO:0000313" key="2">
    <source>
        <dbReference type="EMBL" id="MFC3122152.1"/>
    </source>
</evidence>
<feature type="domain" description="DUF4340" evidence="1">
    <location>
        <begin position="78"/>
        <end position="243"/>
    </location>
</feature>
<dbReference type="InterPro" id="IPR025641">
    <property type="entry name" value="DUF4340"/>
</dbReference>
<organism evidence="2 3">
    <name type="scientific">Agaribacter flavus</name>
    <dbReference type="NCBI Taxonomy" id="1902781"/>
    <lineage>
        <taxon>Bacteria</taxon>
        <taxon>Pseudomonadati</taxon>
        <taxon>Pseudomonadota</taxon>
        <taxon>Gammaproteobacteria</taxon>
        <taxon>Alteromonadales</taxon>
        <taxon>Alteromonadaceae</taxon>
        <taxon>Agaribacter</taxon>
    </lineage>
</organism>